<dbReference type="InterPro" id="IPR023753">
    <property type="entry name" value="FAD/NAD-binding_dom"/>
</dbReference>
<proteinExistence type="inferred from homology"/>
<comment type="caution">
    <text evidence="7">The sequence shown here is derived from an EMBL/GenBank/DDBJ whole genome shotgun (WGS) entry which is preliminary data.</text>
</comment>
<comment type="similarity">
    <text evidence="2">Belongs to the FAD-dependent oxidoreductase family.</text>
</comment>
<dbReference type="GO" id="GO:0016491">
    <property type="term" value="F:oxidoreductase activity"/>
    <property type="evidence" value="ECO:0007669"/>
    <property type="project" value="InterPro"/>
</dbReference>
<protein>
    <submittedName>
        <fullName evidence="7">Pyridine nucleotide-disulfide oxidoreductase</fullName>
    </submittedName>
</protein>
<dbReference type="Pfam" id="PF18267">
    <property type="entry name" value="Rubredoxin_C"/>
    <property type="match status" value="1"/>
</dbReference>
<dbReference type="PANTHER" id="PTHR43429:SF3">
    <property type="entry name" value="NITRITE REDUCTASE [NAD(P)H]"/>
    <property type="match status" value="1"/>
</dbReference>
<dbReference type="PRINTS" id="PR00368">
    <property type="entry name" value="FADPNR"/>
</dbReference>
<evidence type="ECO:0000259" key="5">
    <source>
        <dbReference type="Pfam" id="PF07992"/>
    </source>
</evidence>
<dbReference type="RefSeq" id="WP_066858560.1">
    <property type="nucleotide sequence ID" value="NZ_JXMS01000037.1"/>
</dbReference>
<sequence length="425" mass="45376">MSYVIIGNGVASVGAIEGIRKVDTTTPILVVSEEDTPTYGRPLISYFLAGKIGLDRVSLRPDEFYEKNNVEVKLDTRVAAVDTAAKTITTEAGEVIEYKELLLATGGVPFMPPIKGIDGSGVFNFTTLNHAHMLLDLSKRIHRVVVVGGGLIGLKAAEALRYNGLSTAIVELGSRVLSAAFDDVAGNLVAQQLEDKGITICCGTTVEEILRTEQGEVIGVRLANGQKLACEAVVVAIGVVPSLDLAKDAGIAVNRGIKVDDNMSTSVEGVYAAGDVAEAPDMIAKEGRVTPIWPNAFSQGYHAGLNMASEEASPHPGGLPMNAISFYGLPTASLGHVNPSEDENCEVFTFTDEENGVYRKLVFRDEKLIGYVLVGEVDFAGLYTGFIRFGLDITPDVKEELIAGKPSALLWPEEEFDTKWTPAAE</sequence>
<dbReference type="Pfam" id="PF07992">
    <property type="entry name" value="Pyr_redox_2"/>
    <property type="match status" value="1"/>
</dbReference>
<evidence type="ECO:0000313" key="8">
    <source>
        <dbReference type="Proteomes" id="UP000091979"/>
    </source>
</evidence>
<evidence type="ECO:0000256" key="3">
    <source>
        <dbReference type="ARBA" id="ARBA00022630"/>
    </source>
</evidence>
<dbReference type="InterPro" id="IPR016156">
    <property type="entry name" value="FAD/NAD-linked_Rdtase_dimer_sf"/>
</dbReference>
<dbReference type="PANTHER" id="PTHR43429">
    <property type="entry name" value="PYRIDINE NUCLEOTIDE-DISULFIDE OXIDOREDUCTASE DOMAIN-CONTAINING"/>
    <property type="match status" value="1"/>
</dbReference>
<dbReference type="STRING" id="1560234.SP90_15725"/>
<gene>
    <name evidence="7" type="ORF">SP90_15725</name>
</gene>
<dbReference type="Gene3D" id="3.30.390.30">
    <property type="match status" value="1"/>
</dbReference>
<dbReference type="AlphaFoldDB" id="A0A1B7X948"/>
<feature type="domain" description="NADH-rubredoxin oxidoreductase C-terminal" evidence="6">
    <location>
        <begin position="320"/>
        <end position="378"/>
    </location>
</feature>
<keyword evidence="3" id="KW-0285">Flavoprotein</keyword>
<dbReference type="Proteomes" id="UP000091979">
    <property type="component" value="Unassembled WGS sequence"/>
</dbReference>
<name>A0A1B7X948_9BACT</name>
<dbReference type="InterPro" id="IPR050260">
    <property type="entry name" value="FAD-bd_OxRdtase"/>
</dbReference>
<evidence type="ECO:0000256" key="4">
    <source>
        <dbReference type="ARBA" id="ARBA00022827"/>
    </source>
</evidence>
<evidence type="ECO:0000256" key="1">
    <source>
        <dbReference type="ARBA" id="ARBA00001974"/>
    </source>
</evidence>
<evidence type="ECO:0000259" key="6">
    <source>
        <dbReference type="Pfam" id="PF18267"/>
    </source>
</evidence>
<dbReference type="PATRIC" id="fig|1560234.3.peg.2442"/>
<dbReference type="OrthoDB" id="9768666at2"/>
<evidence type="ECO:0000313" key="7">
    <source>
        <dbReference type="EMBL" id="OBQ45876.1"/>
    </source>
</evidence>
<organism evidence="7 8">
    <name type="scientific">Halodesulfovibrio spirochaetisodalis</name>
    <dbReference type="NCBI Taxonomy" id="1560234"/>
    <lineage>
        <taxon>Bacteria</taxon>
        <taxon>Pseudomonadati</taxon>
        <taxon>Thermodesulfobacteriota</taxon>
        <taxon>Desulfovibrionia</taxon>
        <taxon>Desulfovibrionales</taxon>
        <taxon>Desulfovibrionaceae</taxon>
        <taxon>Halodesulfovibrio</taxon>
    </lineage>
</organism>
<keyword evidence="8" id="KW-1185">Reference proteome</keyword>
<dbReference type="EMBL" id="JXMS01000037">
    <property type="protein sequence ID" value="OBQ45876.1"/>
    <property type="molecule type" value="Genomic_DNA"/>
</dbReference>
<comment type="cofactor">
    <cofactor evidence="1">
        <name>FAD</name>
        <dbReference type="ChEBI" id="CHEBI:57692"/>
    </cofactor>
</comment>
<dbReference type="InterPro" id="IPR036188">
    <property type="entry name" value="FAD/NAD-bd_sf"/>
</dbReference>
<dbReference type="Gene3D" id="3.50.50.60">
    <property type="entry name" value="FAD/NAD(P)-binding domain"/>
    <property type="match status" value="2"/>
</dbReference>
<feature type="domain" description="FAD/NAD(P)-binding" evidence="5">
    <location>
        <begin position="2"/>
        <end position="300"/>
    </location>
</feature>
<dbReference type="PRINTS" id="PR00469">
    <property type="entry name" value="PNDRDTASEII"/>
</dbReference>
<accession>A0A1B7X948</accession>
<dbReference type="SUPFAM" id="SSF51905">
    <property type="entry name" value="FAD/NAD(P)-binding domain"/>
    <property type="match status" value="1"/>
</dbReference>
<evidence type="ECO:0000256" key="2">
    <source>
        <dbReference type="ARBA" id="ARBA00006442"/>
    </source>
</evidence>
<reference evidence="7 8" key="1">
    <citation type="submission" date="2015-01" db="EMBL/GenBank/DDBJ databases">
        <title>Desulfovibrio sp. JC271 draft genome sequence.</title>
        <authorList>
            <person name="Shivani Y."/>
            <person name="Subhash Y."/>
            <person name="Sasikala C."/>
            <person name="Ramana C.V."/>
        </authorList>
    </citation>
    <scope>NUCLEOTIDE SEQUENCE [LARGE SCALE GENOMIC DNA]</scope>
    <source>
        <strain evidence="7 8">JC271</strain>
    </source>
</reference>
<dbReference type="InterPro" id="IPR041575">
    <property type="entry name" value="Rubredoxin_C"/>
</dbReference>
<keyword evidence="4" id="KW-0274">FAD</keyword>